<protein>
    <submittedName>
        <fullName evidence="1">Protein phosphatase inhibitor</fullName>
    </submittedName>
</protein>
<organism evidence="1 2">
    <name type="scientific">Macrophomina phaseolina (strain MS6)</name>
    <name type="common">Charcoal rot fungus</name>
    <dbReference type="NCBI Taxonomy" id="1126212"/>
    <lineage>
        <taxon>Eukaryota</taxon>
        <taxon>Fungi</taxon>
        <taxon>Dikarya</taxon>
        <taxon>Ascomycota</taxon>
        <taxon>Pezizomycotina</taxon>
        <taxon>Dothideomycetes</taxon>
        <taxon>Dothideomycetes incertae sedis</taxon>
        <taxon>Botryosphaeriales</taxon>
        <taxon>Botryosphaeriaceae</taxon>
        <taxon>Macrophomina</taxon>
    </lineage>
</organism>
<dbReference type="Proteomes" id="UP000007129">
    <property type="component" value="Unassembled WGS sequence"/>
</dbReference>
<dbReference type="InParanoid" id="K2SG33"/>
<dbReference type="EMBL" id="AHHD01000051">
    <property type="protein sequence ID" value="EKG21399.1"/>
    <property type="molecule type" value="Genomic_DNA"/>
</dbReference>
<comment type="caution">
    <text evidence="1">The sequence shown here is derived from an EMBL/GenBank/DDBJ whole genome shotgun (WGS) entry which is preliminary data.</text>
</comment>
<evidence type="ECO:0000313" key="1">
    <source>
        <dbReference type="EMBL" id="EKG21399.1"/>
    </source>
</evidence>
<dbReference type="HOGENOM" id="CLU_2158895_0_0_1"/>
<sequence length="111" mass="12576">MGWSEQALHRHTIRPCLLISGRSLPTTSLPTWPPYCHCSENNSPFGALVRHSPLSNSVPSQSHLSTYSQLLYLHFVSRDGRHRALTLRTHAQERRDYTEVELFSSTGSDVC</sequence>
<reference evidence="1 2" key="1">
    <citation type="journal article" date="2012" name="BMC Genomics">
        <title>Tools to kill: Genome of one of the most destructive plant pathogenic fungi Macrophomina phaseolina.</title>
        <authorList>
            <person name="Islam M.S."/>
            <person name="Haque M.S."/>
            <person name="Islam M.M."/>
            <person name="Emdad E.M."/>
            <person name="Halim A."/>
            <person name="Hossen Q.M.M."/>
            <person name="Hossain M.Z."/>
            <person name="Ahmed B."/>
            <person name="Rahim S."/>
            <person name="Rahman M.S."/>
            <person name="Alam M.M."/>
            <person name="Hou S."/>
            <person name="Wan X."/>
            <person name="Saito J.A."/>
            <person name="Alam M."/>
        </authorList>
    </citation>
    <scope>NUCLEOTIDE SEQUENCE [LARGE SCALE GENOMIC DNA]</scope>
    <source>
        <strain evidence="1 2">MS6</strain>
    </source>
</reference>
<dbReference type="VEuPathDB" id="FungiDB:MPH_01258"/>
<name>K2SG33_MACPH</name>
<evidence type="ECO:0000313" key="2">
    <source>
        <dbReference type="Proteomes" id="UP000007129"/>
    </source>
</evidence>
<dbReference type="AlphaFoldDB" id="K2SG33"/>
<accession>K2SG33</accession>
<gene>
    <name evidence="1" type="ORF">MPH_01258</name>
</gene>
<proteinExistence type="predicted"/>